<keyword evidence="1" id="KW-0862">Zinc</keyword>
<sequence>MWTVVCRGPAGRRWIGRCEARGRLVPSPGKVRARIEVRNQPSRLAGLRATQADDDDFSGRIKFTSTRSSDEQLKRETLEPGSGSPRRTARVAFTCDRCGGRTIREVNPHALAKGTIFVQCSHCDKYHHLVDNLELIEEYNFKEERDE</sequence>
<dbReference type="AlphaFoldDB" id="A0A5B8MEW3"/>
<dbReference type="InterPro" id="IPR007853">
    <property type="entry name" value="Znf_DNL-typ"/>
</dbReference>
<evidence type="ECO:0000313" key="5">
    <source>
        <dbReference type="Proteomes" id="UP000316726"/>
    </source>
</evidence>
<dbReference type="PANTHER" id="PTHR20922">
    <property type="entry name" value="DNL-TYPE ZINC FINGER PROTEIN"/>
    <property type="match status" value="1"/>
</dbReference>
<evidence type="ECO:0000256" key="1">
    <source>
        <dbReference type="PROSITE-ProRule" id="PRU00834"/>
    </source>
</evidence>
<dbReference type="GO" id="GO:0050821">
    <property type="term" value="P:protein stabilization"/>
    <property type="evidence" value="ECO:0007669"/>
    <property type="project" value="TreeGrafter"/>
</dbReference>
<dbReference type="EMBL" id="CP031034">
    <property type="protein sequence ID" value="QDZ17872.1"/>
    <property type="molecule type" value="Genomic_DNA"/>
</dbReference>
<dbReference type="STRING" id="1764295.A0A5B8MEW3"/>
<dbReference type="Pfam" id="PF05180">
    <property type="entry name" value="zf-DNL"/>
    <property type="match status" value="1"/>
</dbReference>
<evidence type="ECO:0000313" key="4">
    <source>
        <dbReference type="EMBL" id="QDZ17872.1"/>
    </source>
</evidence>
<feature type="domain" description="DNL-type" evidence="3">
    <location>
        <begin position="84"/>
        <end position="147"/>
    </location>
</feature>
<keyword evidence="1" id="KW-0479">Metal-binding</keyword>
<feature type="compositionally biased region" description="Basic and acidic residues" evidence="2">
    <location>
        <begin position="68"/>
        <end position="78"/>
    </location>
</feature>
<dbReference type="GO" id="GO:0006457">
    <property type="term" value="P:protein folding"/>
    <property type="evidence" value="ECO:0007669"/>
    <property type="project" value="TreeGrafter"/>
</dbReference>
<name>A0A5B8MEW3_9CHLO</name>
<dbReference type="GO" id="GO:0030150">
    <property type="term" value="P:protein import into mitochondrial matrix"/>
    <property type="evidence" value="ECO:0007669"/>
    <property type="project" value="TreeGrafter"/>
</dbReference>
<dbReference type="PROSITE" id="PS51501">
    <property type="entry name" value="ZF_DNL"/>
    <property type="match status" value="1"/>
</dbReference>
<dbReference type="InterPro" id="IPR024158">
    <property type="entry name" value="Mt_import_TIM15"/>
</dbReference>
<feature type="region of interest" description="Disordered" evidence="2">
    <location>
        <begin position="58"/>
        <end position="87"/>
    </location>
</feature>
<dbReference type="GO" id="GO:0005739">
    <property type="term" value="C:mitochondrion"/>
    <property type="evidence" value="ECO:0007669"/>
    <property type="project" value="TreeGrafter"/>
</dbReference>
<dbReference type="GO" id="GO:0051087">
    <property type="term" value="F:protein-folding chaperone binding"/>
    <property type="evidence" value="ECO:0007669"/>
    <property type="project" value="TreeGrafter"/>
</dbReference>
<dbReference type="OrthoDB" id="512667at2759"/>
<organism evidence="4 5">
    <name type="scientific">Chloropicon primus</name>
    <dbReference type="NCBI Taxonomy" id="1764295"/>
    <lineage>
        <taxon>Eukaryota</taxon>
        <taxon>Viridiplantae</taxon>
        <taxon>Chlorophyta</taxon>
        <taxon>Chloropicophyceae</taxon>
        <taxon>Chloropicales</taxon>
        <taxon>Chloropicaceae</taxon>
        <taxon>Chloropicon</taxon>
    </lineage>
</organism>
<keyword evidence="5" id="KW-1185">Reference proteome</keyword>
<proteinExistence type="predicted"/>
<keyword evidence="1" id="KW-0863">Zinc-finger</keyword>
<gene>
    <name evidence="4" type="ORF">A3770_01p03900</name>
</gene>
<dbReference type="Proteomes" id="UP000316726">
    <property type="component" value="Chromosome 1"/>
</dbReference>
<evidence type="ECO:0000259" key="3">
    <source>
        <dbReference type="PROSITE" id="PS51501"/>
    </source>
</evidence>
<dbReference type="PANTHER" id="PTHR20922:SF15">
    <property type="entry name" value="A_TM021B04.14 PROTEIN"/>
    <property type="match status" value="1"/>
</dbReference>
<dbReference type="GO" id="GO:0008270">
    <property type="term" value="F:zinc ion binding"/>
    <property type="evidence" value="ECO:0007669"/>
    <property type="project" value="UniProtKB-KW"/>
</dbReference>
<reference evidence="4 5" key="1">
    <citation type="submission" date="2018-07" db="EMBL/GenBank/DDBJ databases">
        <title>The complete nuclear genome of the prasinophyte Chloropicon primus (CCMP1205).</title>
        <authorList>
            <person name="Pombert J.-F."/>
            <person name="Otis C."/>
            <person name="Turmel M."/>
            <person name="Lemieux C."/>
        </authorList>
    </citation>
    <scope>NUCLEOTIDE SEQUENCE [LARGE SCALE GENOMIC DNA]</scope>
    <source>
        <strain evidence="4 5">CCMP1205</strain>
    </source>
</reference>
<protein>
    <submittedName>
        <fullName evidence="4">Putative mitochondrial import protein</fullName>
    </submittedName>
</protein>
<accession>A0A5B8MEW3</accession>
<evidence type="ECO:0000256" key="2">
    <source>
        <dbReference type="SAM" id="MobiDB-lite"/>
    </source>
</evidence>